<dbReference type="EMBL" id="JARZHI010000115">
    <property type="protein sequence ID" value="MDI1437268.1"/>
    <property type="molecule type" value="Genomic_DNA"/>
</dbReference>
<evidence type="ECO:0000313" key="2">
    <source>
        <dbReference type="Proteomes" id="UP001160301"/>
    </source>
</evidence>
<dbReference type="RefSeq" id="WP_284721906.1">
    <property type="nucleotide sequence ID" value="NZ_JARZHI010000115.1"/>
</dbReference>
<proteinExistence type="predicted"/>
<sequence length="130" mass="14413">MTASAGIEDAATRALYMDLVLLSLNAATRSALEAVMSIKNYEYQSEFARTYFQQGLEQGRVEGRVEGRLEGELRPLVRQFERLLARGLSDAERARLTERVRAQGAERVGDLVLDLSAQDLATWLAATNGH</sequence>
<name>A0ABT6P9Q5_9BACT</name>
<evidence type="ECO:0000313" key="1">
    <source>
        <dbReference type="EMBL" id="MDI1437268.1"/>
    </source>
</evidence>
<keyword evidence="2" id="KW-1185">Reference proteome</keyword>
<organism evidence="1 2">
    <name type="scientific">Polyangium sorediatum</name>
    <dbReference type="NCBI Taxonomy" id="889274"/>
    <lineage>
        <taxon>Bacteria</taxon>
        <taxon>Pseudomonadati</taxon>
        <taxon>Myxococcota</taxon>
        <taxon>Polyangia</taxon>
        <taxon>Polyangiales</taxon>
        <taxon>Polyangiaceae</taxon>
        <taxon>Polyangium</taxon>
    </lineage>
</organism>
<reference evidence="1 2" key="1">
    <citation type="submission" date="2023-04" db="EMBL/GenBank/DDBJ databases">
        <title>The genome sequence of Polyangium sorediatum DSM14670.</title>
        <authorList>
            <person name="Zhang X."/>
        </authorList>
    </citation>
    <scope>NUCLEOTIDE SEQUENCE [LARGE SCALE GENOMIC DNA]</scope>
    <source>
        <strain evidence="1 2">DSM 14670</strain>
    </source>
</reference>
<comment type="caution">
    <text evidence="1">The sequence shown here is derived from an EMBL/GenBank/DDBJ whole genome shotgun (WGS) entry which is preliminary data.</text>
</comment>
<dbReference type="Proteomes" id="UP001160301">
    <property type="component" value="Unassembled WGS sequence"/>
</dbReference>
<gene>
    <name evidence="1" type="ORF">QHF89_47615</name>
</gene>
<evidence type="ECO:0008006" key="3">
    <source>
        <dbReference type="Google" id="ProtNLM"/>
    </source>
</evidence>
<accession>A0ABT6P9Q5</accession>
<protein>
    <recommendedName>
        <fullName evidence="3">DUF4351 domain-containing protein</fullName>
    </recommendedName>
</protein>